<feature type="domain" description="Protein CR006 P-loop" evidence="2">
    <location>
        <begin position="35"/>
        <end position="764"/>
    </location>
</feature>
<dbReference type="STRING" id="49547.MBCUR_00840"/>
<protein>
    <recommendedName>
        <fullName evidence="2">Protein CR006 P-loop domain-containing protein</fullName>
    </recommendedName>
</protein>
<keyword evidence="1" id="KW-0175">Coiled coil</keyword>
<dbReference type="InterPro" id="IPR027417">
    <property type="entry name" value="P-loop_NTPase"/>
</dbReference>
<evidence type="ECO:0000256" key="1">
    <source>
        <dbReference type="SAM" id="Coils"/>
    </source>
</evidence>
<dbReference type="SUPFAM" id="SSF52540">
    <property type="entry name" value="P-loop containing nucleoside triphosphate hydrolases"/>
    <property type="match status" value="1"/>
</dbReference>
<evidence type="ECO:0000313" key="3">
    <source>
        <dbReference type="EMBL" id="KZX16420.1"/>
    </source>
</evidence>
<dbReference type="PATRIC" id="fig|49547.3.peg.89"/>
<feature type="coiled-coil region" evidence="1">
    <location>
        <begin position="132"/>
        <end position="180"/>
    </location>
</feature>
<feature type="coiled-coil region" evidence="1">
    <location>
        <begin position="325"/>
        <end position="352"/>
    </location>
</feature>
<dbReference type="Proteomes" id="UP000077245">
    <property type="component" value="Unassembled WGS sequence"/>
</dbReference>
<keyword evidence="4" id="KW-1185">Reference proteome</keyword>
<organism evidence="3 4">
    <name type="scientific">Methanobrevibacter curvatus</name>
    <dbReference type="NCBI Taxonomy" id="49547"/>
    <lineage>
        <taxon>Archaea</taxon>
        <taxon>Methanobacteriati</taxon>
        <taxon>Methanobacteriota</taxon>
        <taxon>Methanomada group</taxon>
        <taxon>Methanobacteria</taxon>
        <taxon>Methanobacteriales</taxon>
        <taxon>Methanobacteriaceae</taxon>
        <taxon>Methanobrevibacter</taxon>
    </lineage>
</organism>
<dbReference type="RefSeq" id="WP_084269379.1">
    <property type="nucleotide sequence ID" value="NZ_LWMV01000011.1"/>
</dbReference>
<evidence type="ECO:0000259" key="2">
    <source>
        <dbReference type="Pfam" id="PF13166"/>
    </source>
</evidence>
<sequence length="785" mass="92809">MELGFNSKVINMFQKINIKNLGIFKDYEWDKFIGKDKTFKRGNIFYGENYVGKTTFSKLFTFLETKKPPTGLKNPDFELVINKNKKINHNNIEKENNKVKVYNSDFKKLNLSFFTDKKDGKVNSFAILGSKNLDYEQEISDLEEKLSIINKELEDEKLVLQSHKKQRKSLDNKLEKKLADKASEIKRNVNLFDFSGKKKAYNITDIRGEIKEITENGTEKLSNDEKSRIERTIHEEEKINLDEYSQNIFNFYKELSQAEDLLTKELKPSKTINYLLEDSKLQNWVKTGVELNRKRSTCAFCGQNIDGSLFERLDSHFTKEVNLFEKRIDETIINIENQINNLENNVKIEQKNFYEIFDNEVNKFSKSFEKSKNDCINDLKLIKEKLENRRSNIFKLSKIEFDLNINNNEWNLSIEHLITELNNIIEQNNEYSKKIADERVKSRKTLRIDHINHFLEDIDYFNEMDEINKIINKISSHDEKVKSLNEEISNYSNKIATLNSKLSDERAAANEINNYLSNKLGHPSLKLDFIDKNNEFVIYRNGNEKAENLSEGEENLISFCYFLTTLKSISDRKNYTIFIDDPVTSLDSNNIFTIFALIDSEIFRSDFKQIFLTTHNLDLLTYLYKTDSHEGIEKFVIEKYFKNDQENGKIVLMPNYLKKYPTEFIYLFDQINIVYTEEKNESNFHSFHNFPNNARKFLESYLFFKFPDYNMRTYDKYVKFFNDEHSVAIVNRVLNEFSHTENKFDRPMHTFNTTEFKNVAKIILDTIRSNDSDQYNSFIDTISSK</sequence>
<accession>A0A166E9J2</accession>
<gene>
    <name evidence="3" type="ORF">MBCUR_00840</name>
</gene>
<dbReference type="Gene3D" id="3.40.50.300">
    <property type="entry name" value="P-loop containing nucleotide triphosphate hydrolases"/>
    <property type="match status" value="1"/>
</dbReference>
<dbReference type="AlphaFoldDB" id="A0A166E9J2"/>
<proteinExistence type="predicted"/>
<dbReference type="InterPro" id="IPR026866">
    <property type="entry name" value="CR006_AAA"/>
</dbReference>
<dbReference type="OrthoDB" id="387760at2157"/>
<dbReference type="Pfam" id="PF13166">
    <property type="entry name" value="AAA_13"/>
    <property type="match status" value="1"/>
</dbReference>
<evidence type="ECO:0000313" key="4">
    <source>
        <dbReference type="Proteomes" id="UP000077245"/>
    </source>
</evidence>
<reference evidence="3 4" key="1">
    <citation type="submission" date="2016-04" db="EMBL/GenBank/DDBJ databases">
        <title>Genome sequence of Methanobrevibacter curvatus DSM 11111.</title>
        <authorList>
            <person name="Poehlein A."/>
            <person name="Seedorf H."/>
            <person name="Daniel R."/>
        </authorList>
    </citation>
    <scope>NUCLEOTIDE SEQUENCE [LARGE SCALE GENOMIC DNA]</scope>
    <source>
        <strain evidence="3 4">DSM 11111</strain>
    </source>
</reference>
<feature type="coiled-coil region" evidence="1">
    <location>
        <begin position="414"/>
        <end position="441"/>
    </location>
</feature>
<name>A0A166E9J2_9EURY</name>
<feature type="coiled-coil region" evidence="1">
    <location>
        <begin position="467"/>
        <end position="501"/>
    </location>
</feature>
<comment type="caution">
    <text evidence="3">The sequence shown here is derived from an EMBL/GenBank/DDBJ whole genome shotgun (WGS) entry which is preliminary data.</text>
</comment>
<dbReference type="EMBL" id="LWMV01000011">
    <property type="protein sequence ID" value="KZX16420.1"/>
    <property type="molecule type" value="Genomic_DNA"/>
</dbReference>